<dbReference type="InterPro" id="IPR004802">
    <property type="entry name" value="tRNA_PsdUridine_synth_B_fam"/>
</dbReference>
<dbReference type="AlphaFoldDB" id="A0A564ZD88"/>
<organism evidence="4 5">
    <name type="scientific">Hymenolepis diminuta</name>
    <name type="common">Rat tapeworm</name>
    <dbReference type="NCBI Taxonomy" id="6216"/>
    <lineage>
        <taxon>Eukaryota</taxon>
        <taxon>Metazoa</taxon>
        <taxon>Spiralia</taxon>
        <taxon>Lophotrochozoa</taxon>
        <taxon>Platyhelminthes</taxon>
        <taxon>Cestoda</taxon>
        <taxon>Eucestoda</taxon>
        <taxon>Cyclophyllidea</taxon>
        <taxon>Hymenolepididae</taxon>
        <taxon>Hymenolepis</taxon>
    </lineage>
</organism>
<dbReference type="Pfam" id="PF16198">
    <property type="entry name" value="TruB_C_2"/>
    <property type="match status" value="1"/>
</dbReference>
<dbReference type="GO" id="GO:0000495">
    <property type="term" value="P:box H/ACA sno(s)RNA 3'-end processing"/>
    <property type="evidence" value="ECO:0007669"/>
    <property type="project" value="TreeGrafter"/>
</dbReference>
<feature type="domain" description="Dyskerin-like" evidence="3">
    <location>
        <begin position="18"/>
        <end position="76"/>
    </location>
</feature>
<dbReference type="NCBIfam" id="TIGR00425">
    <property type="entry name" value="CBF5"/>
    <property type="match status" value="1"/>
</dbReference>
<dbReference type="InterPro" id="IPR012960">
    <property type="entry name" value="Dyskerin-like"/>
</dbReference>
<dbReference type="NCBIfam" id="NF003280">
    <property type="entry name" value="PRK04270.1"/>
    <property type="match status" value="1"/>
</dbReference>
<accession>A0A564ZD88</accession>
<dbReference type="InterPro" id="IPR036974">
    <property type="entry name" value="PUA_sf"/>
</dbReference>
<evidence type="ECO:0000313" key="5">
    <source>
        <dbReference type="Proteomes" id="UP000321570"/>
    </source>
</evidence>
<dbReference type="GO" id="GO:0031118">
    <property type="term" value="P:rRNA pseudouridine synthesis"/>
    <property type="evidence" value="ECO:0007669"/>
    <property type="project" value="TreeGrafter"/>
</dbReference>
<evidence type="ECO:0000259" key="2">
    <source>
        <dbReference type="SMART" id="SM00359"/>
    </source>
</evidence>
<feature type="domain" description="PUA" evidence="2">
    <location>
        <begin position="266"/>
        <end position="340"/>
    </location>
</feature>
<keyword evidence="1" id="KW-0413">Isomerase</keyword>
<reference evidence="4 5" key="1">
    <citation type="submission" date="2019-07" db="EMBL/GenBank/DDBJ databases">
        <authorList>
            <person name="Jastrzebski P J."/>
            <person name="Paukszto L."/>
            <person name="Jastrzebski P J."/>
        </authorList>
    </citation>
    <scope>NUCLEOTIDE SEQUENCE [LARGE SCALE GENOMIC DNA]</scope>
    <source>
        <strain evidence="4 5">WMS-il1</strain>
    </source>
</reference>
<dbReference type="SUPFAM" id="SSF88697">
    <property type="entry name" value="PUA domain-like"/>
    <property type="match status" value="1"/>
</dbReference>
<dbReference type="SUPFAM" id="SSF55120">
    <property type="entry name" value="Pseudouridine synthase"/>
    <property type="match status" value="1"/>
</dbReference>
<dbReference type="InterPro" id="IPR002478">
    <property type="entry name" value="PUA"/>
</dbReference>
<dbReference type="InterPro" id="IPR032819">
    <property type="entry name" value="TruB_C"/>
</dbReference>
<dbReference type="InterPro" id="IPR020103">
    <property type="entry name" value="PsdUridine_synth_cat_dom_sf"/>
</dbReference>
<keyword evidence="5" id="KW-1185">Reference proteome</keyword>
<dbReference type="Pfam" id="PF08068">
    <property type="entry name" value="DKCLD"/>
    <property type="match status" value="1"/>
</dbReference>
<sequence>MCSDSDRVGRVNVSESIQDSEFSFLLRNLTSMRTMGAHFNREKEGFSPEQRPIVQYINFGIIYLDKPSGPSAGQINTWIKDILHVQKTRHKRFFESNTSGCLLVGIGNATRLLKSISKSDNEYVAVLHFYGKINIRDLTNSCESLSGQIFQRPPFICRGNRDLRIRTIRTLNVLEFDDKQNLALLKISCEEYTRIHLLCNQIGLMLGVGGKMEELRRVKYGNFNEYEKLVTMYDIIDAYWMYITLKDERYLRKIILPLETLLVSHRRIIVKDSAVAALCFGAALVNSDIIYLDNDIEQGDDIVFVTSKGEAIALAVAKYSTARIVGGSTCFIAETKRVIMEKEHYRRQWTEIRKRRQAEEGTNEIAIKRFRCDWE</sequence>
<dbReference type="InterPro" id="IPR015947">
    <property type="entry name" value="PUA-like_sf"/>
</dbReference>
<dbReference type="SMART" id="SM01136">
    <property type="entry name" value="DKCLD"/>
    <property type="match status" value="1"/>
</dbReference>
<dbReference type="CDD" id="cd21148">
    <property type="entry name" value="PUA_Cbf5"/>
    <property type="match status" value="1"/>
</dbReference>
<dbReference type="GO" id="GO:0003723">
    <property type="term" value="F:RNA binding"/>
    <property type="evidence" value="ECO:0007669"/>
    <property type="project" value="InterPro"/>
</dbReference>
<dbReference type="Pfam" id="PF01472">
    <property type="entry name" value="PUA"/>
    <property type="match status" value="1"/>
</dbReference>
<evidence type="ECO:0000259" key="3">
    <source>
        <dbReference type="SMART" id="SM01136"/>
    </source>
</evidence>
<evidence type="ECO:0000313" key="4">
    <source>
        <dbReference type="EMBL" id="VUZ57329.1"/>
    </source>
</evidence>
<proteinExistence type="predicted"/>
<dbReference type="Gene3D" id="3.30.2350.10">
    <property type="entry name" value="Pseudouridine synthase"/>
    <property type="match status" value="1"/>
</dbReference>
<dbReference type="PANTHER" id="PTHR23127">
    <property type="entry name" value="CENTROMERE/MICROTUBULE BINDING PROTEIN CBF5"/>
    <property type="match status" value="1"/>
</dbReference>
<dbReference type="EMBL" id="CABIJS010000716">
    <property type="protein sequence ID" value="VUZ57329.1"/>
    <property type="molecule type" value="Genomic_DNA"/>
</dbReference>
<evidence type="ECO:0000256" key="1">
    <source>
        <dbReference type="ARBA" id="ARBA00023235"/>
    </source>
</evidence>
<dbReference type="PROSITE" id="PS50890">
    <property type="entry name" value="PUA"/>
    <property type="match status" value="1"/>
</dbReference>
<dbReference type="GO" id="GO:1990481">
    <property type="term" value="P:mRNA pseudouridine synthesis"/>
    <property type="evidence" value="ECO:0007669"/>
    <property type="project" value="TreeGrafter"/>
</dbReference>
<gene>
    <name evidence="4" type="ORF">WMSIL1_LOCUS14800</name>
</gene>
<dbReference type="Proteomes" id="UP000321570">
    <property type="component" value="Unassembled WGS sequence"/>
</dbReference>
<dbReference type="Gene3D" id="2.30.130.10">
    <property type="entry name" value="PUA domain"/>
    <property type="match status" value="1"/>
</dbReference>
<name>A0A564ZD88_HYMDI</name>
<dbReference type="SMART" id="SM00359">
    <property type="entry name" value="PUA"/>
    <property type="match status" value="1"/>
</dbReference>
<dbReference type="GO" id="GO:0031120">
    <property type="term" value="P:snRNA pseudouridine synthesis"/>
    <property type="evidence" value="ECO:0007669"/>
    <property type="project" value="TreeGrafter"/>
</dbReference>
<dbReference type="GO" id="GO:0009982">
    <property type="term" value="F:pseudouridine synthase activity"/>
    <property type="evidence" value="ECO:0007669"/>
    <property type="project" value="InterPro"/>
</dbReference>
<dbReference type="PANTHER" id="PTHR23127:SF0">
    <property type="entry name" value="H_ACA RIBONUCLEOPROTEIN COMPLEX SUBUNIT DKC1"/>
    <property type="match status" value="1"/>
</dbReference>
<protein>
    <submittedName>
        <fullName evidence="4">Uncharacterized protein</fullName>
    </submittedName>
</protein>